<dbReference type="InterPro" id="IPR000700">
    <property type="entry name" value="PAS-assoc_C"/>
</dbReference>
<sequence>MQPLSQLLSRVGGRRLISALGGLYLLLAVGFPATLITGGRTVGDISLASILVGGSGLVLLYSSYRIPKTRVRPELYDVVAGWCVRAIGVMVCILLLAALLGTLADPVSGIPILSALASVAGLGIGYQDAKARTRALDAEEQQRAAERYSRELERYKTIVETVNDGIFVADAADRFTLVNDAYTQLVGYDRETLIGADTALVAAEGTDVEGIRRAVERDVGSGGGKSKTHESQISTASGETIDAEMTVAPLPSPADGAPDKVVVVRDVTERNERERRLEAQNERLDSFAGMLAHELRNPVNIGQIYSAQLPAESNPAAVEYVTDAFDRIEDIIDVMLVITGERNVVPSSGRVQLATVVRDAWEEVDAPDATLELVVDLAVTVDETYTRHLFRNLFENAIEHGGSDVTVTVGELPTGFYVADDGIGISERTRQKIFRSGYTTAEGQGGMGLGLAFVQQLSDAYGWTCSVTESEPGGARFEFENVTDSSEAAR</sequence>
<dbReference type="InterPro" id="IPR050736">
    <property type="entry name" value="Sensor_HK_Regulatory"/>
</dbReference>
<dbReference type="PROSITE" id="PS50113">
    <property type="entry name" value="PAC"/>
    <property type="match status" value="1"/>
</dbReference>
<feature type="domain" description="PAS" evidence="9">
    <location>
        <begin position="151"/>
        <end position="222"/>
    </location>
</feature>
<proteinExistence type="predicted"/>
<dbReference type="CDD" id="cd00130">
    <property type="entry name" value="PAS"/>
    <property type="match status" value="1"/>
</dbReference>
<dbReference type="SUPFAM" id="SSF47384">
    <property type="entry name" value="Homodimeric domain of signal transducing histidine kinase"/>
    <property type="match status" value="1"/>
</dbReference>
<comment type="catalytic activity">
    <reaction evidence="1">
        <text>ATP + protein L-histidine = ADP + protein N-phospho-L-histidine.</text>
        <dbReference type="EC" id="2.7.13.3"/>
    </reaction>
</comment>
<dbReference type="Pfam" id="PF16926">
    <property type="entry name" value="HisKA_4TM"/>
    <property type="match status" value="1"/>
</dbReference>
<dbReference type="InterPro" id="IPR005467">
    <property type="entry name" value="His_kinase_dom"/>
</dbReference>
<name>A0AAW4PDV7_9EURY</name>
<dbReference type="InterPro" id="IPR003594">
    <property type="entry name" value="HATPase_dom"/>
</dbReference>
<feature type="transmembrane region" description="Helical" evidence="7">
    <location>
        <begin position="45"/>
        <end position="64"/>
    </location>
</feature>
<keyword evidence="4" id="KW-0808">Transferase</keyword>
<keyword evidence="6" id="KW-0902">Two-component regulatory system</keyword>
<evidence type="ECO:0000256" key="5">
    <source>
        <dbReference type="ARBA" id="ARBA00022777"/>
    </source>
</evidence>
<dbReference type="InterPro" id="IPR004358">
    <property type="entry name" value="Sig_transdc_His_kin-like_C"/>
</dbReference>
<feature type="transmembrane region" description="Helical" evidence="7">
    <location>
        <begin position="16"/>
        <end position="39"/>
    </location>
</feature>
<dbReference type="InterPro" id="IPR035965">
    <property type="entry name" value="PAS-like_dom_sf"/>
</dbReference>
<dbReference type="PROSITE" id="PS50112">
    <property type="entry name" value="PAS"/>
    <property type="match status" value="1"/>
</dbReference>
<keyword evidence="7" id="KW-0812">Transmembrane</keyword>
<feature type="transmembrane region" description="Helical" evidence="7">
    <location>
        <begin position="76"/>
        <end position="101"/>
    </location>
</feature>
<dbReference type="Gene3D" id="1.10.287.130">
    <property type="match status" value="1"/>
</dbReference>
<feature type="transmembrane region" description="Helical" evidence="7">
    <location>
        <begin position="107"/>
        <end position="126"/>
    </location>
</feature>
<dbReference type="PANTHER" id="PTHR43711">
    <property type="entry name" value="TWO-COMPONENT HISTIDINE KINASE"/>
    <property type="match status" value="1"/>
</dbReference>
<dbReference type="Gene3D" id="3.30.565.10">
    <property type="entry name" value="Histidine kinase-like ATPase, C-terminal domain"/>
    <property type="match status" value="1"/>
</dbReference>
<dbReference type="InterPro" id="IPR036890">
    <property type="entry name" value="HATPase_C_sf"/>
</dbReference>
<dbReference type="InterPro" id="IPR013767">
    <property type="entry name" value="PAS_fold"/>
</dbReference>
<dbReference type="NCBIfam" id="TIGR00229">
    <property type="entry name" value="sensory_box"/>
    <property type="match status" value="1"/>
</dbReference>
<organism evidence="11 12">
    <name type="scientific">Haloarcula nitratireducens</name>
    <dbReference type="NCBI Taxonomy" id="2487749"/>
    <lineage>
        <taxon>Archaea</taxon>
        <taxon>Methanobacteriati</taxon>
        <taxon>Methanobacteriota</taxon>
        <taxon>Stenosarchaea group</taxon>
        <taxon>Halobacteria</taxon>
        <taxon>Halobacteriales</taxon>
        <taxon>Haloarculaceae</taxon>
        <taxon>Haloarcula</taxon>
    </lineage>
</organism>
<evidence type="ECO:0000256" key="7">
    <source>
        <dbReference type="SAM" id="Phobius"/>
    </source>
</evidence>
<evidence type="ECO:0000313" key="11">
    <source>
        <dbReference type="EMBL" id="MBX0296085.1"/>
    </source>
</evidence>
<feature type="domain" description="PAC" evidence="10">
    <location>
        <begin position="227"/>
        <end position="279"/>
    </location>
</feature>
<dbReference type="PANTHER" id="PTHR43711:SF1">
    <property type="entry name" value="HISTIDINE KINASE 1"/>
    <property type="match status" value="1"/>
</dbReference>
<evidence type="ECO:0000256" key="4">
    <source>
        <dbReference type="ARBA" id="ARBA00022679"/>
    </source>
</evidence>
<dbReference type="EMBL" id="RKLT01000004">
    <property type="protein sequence ID" value="MBX0296085.1"/>
    <property type="molecule type" value="Genomic_DNA"/>
</dbReference>
<dbReference type="Gene3D" id="3.30.450.20">
    <property type="entry name" value="PAS domain"/>
    <property type="match status" value="1"/>
</dbReference>
<dbReference type="InterPro" id="IPR003661">
    <property type="entry name" value="HisK_dim/P_dom"/>
</dbReference>
<protein>
    <recommendedName>
        <fullName evidence="2">histidine kinase</fullName>
        <ecNumber evidence="2">2.7.13.3</ecNumber>
    </recommendedName>
</protein>
<dbReference type="GO" id="GO:0006355">
    <property type="term" value="P:regulation of DNA-templated transcription"/>
    <property type="evidence" value="ECO:0007669"/>
    <property type="project" value="InterPro"/>
</dbReference>
<dbReference type="SUPFAM" id="SSF55874">
    <property type="entry name" value="ATPase domain of HSP90 chaperone/DNA topoisomerase II/histidine kinase"/>
    <property type="match status" value="1"/>
</dbReference>
<dbReference type="InterPro" id="IPR031623">
    <property type="entry name" value="HisKA_4TM"/>
</dbReference>
<keyword evidence="5 11" id="KW-0418">Kinase</keyword>
<keyword evidence="7" id="KW-1133">Transmembrane helix</keyword>
<reference evidence="11 12" key="1">
    <citation type="submission" date="2021-06" db="EMBL/GenBank/DDBJ databases">
        <title>Halomicroarcula sp. a new haloarchaeum isolated from saline soil.</title>
        <authorList>
            <person name="Duran-Viseras A."/>
            <person name="Sanchez-Porro C."/>
            <person name="Ventosa A."/>
        </authorList>
    </citation>
    <scope>NUCLEOTIDE SEQUENCE [LARGE SCALE GENOMIC DNA]</scope>
    <source>
        <strain evidence="11 12">F27</strain>
    </source>
</reference>
<dbReference type="Pfam" id="PF02518">
    <property type="entry name" value="HATPase_c"/>
    <property type="match status" value="1"/>
</dbReference>
<evidence type="ECO:0000259" key="9">
    <source>
        <dbReference type="PROSITE" id="PS50112"/>
    </source>
</evidence>
<dbReference type="Pfam" id="PF00989">
    <property type="entry name" value="PAS"/>
    <property type="match status" value="1"/>
</dbReference>
<evidence type="ECO:0000259" key="10">
    <source>
        <dbReference type="PROSITE" id="PS50113"/>
    </source>
</evidence>
<dbReference type="PRINTS" id="PR00344">
    <property type="entry name" value="BCTRLSENSOR"/>
</dbReference>
<dbReference type="Proteomes" id="UP001430455">
    <property type="component" value="Unassembled WGS sequence"/>
</dbReference>
<evidence type="ECO:0000259" key="8">
    <source>
        <dbReference type="PROSITE" id="PS50109"/>
    </source>
</evidence>
<evidence type="ECO:0000256" key="6">
    <source>
        <dbReference type="ARBA" id="ARBA00023012"/>
    </source>
</evidence>
<dbReference type="InterPro" id="IPR036097">
    <property type="entry name" value="HisK_dim/P_sf"/>
</dbReference>
<evidence type="ECO:0000256" key="2">
    <source>
        <dbReference type="ARBA" id="ARBA00012438"/>
    </source>
</evidence>
<dbReference type="SMART" id="SM00091">
    <property type="entry name" value="PAS"/>
    <property type="match status" value="1"/>
</dbReference>
<comment type="caution">
    <text evidence="11">The sequence shown here is derived from an EMBL/GenBank/DDBJ whole genome shotgun (WGS) entry which is preliminary data.</text>
</comment>
<keyword evidence="7" id="KW-0472">Membrane</keyword>
<dbReference type="AlphaFoldDB" id="A0AAW4PDV7"/>
<dbReference type="GO" id="GO:0000155">
    <property type="term" value="F:phosphorelay sensor kinase activity"/>
    <property type="evidence" value="ECO:0007669"/>
    <property type="project" value="InterPro"/>
</dbReference>
<dbReference type="SUPFAM" id="SSF55785">
    <property type="entry name" value="PYP-like sensor domain (PAS domain)"/>
    <property type="match status" value="1"/>
</dbReference>
<dbReference type="InterPro" id="IPR000014">
    <property type="entry name" value="PAS"/>
</dbReference>
<feature type="domain" description="Histidine kinase" evidence="8">
    <location>
        <begin position="290"/>
        <end position="480"/>
    </location>
</feature>
<evidence type="ECO:0000313" key="12">
    <source>
        <dbReference type="Proteomes" id="UP001430455"/>
    </source>
</evidence>
<dbReference type="SMART" id="SM00387">
    <property type="entry name" value="HATPase_c"/>
    <property type="match status" value="1"/>
</dbReference>
<evidence type="ECO:0000256" key="3">
    <source>
        <dbReference type="ARBA" id="ARBA00022553"/>
    </source>
</evidence>
<accession>A0AAW4PDV7</accession>
<keyword evidence="3" id="KW-0597">Phosphoprotein</keyword>
<evidence type="ECO:0000256" key="1">
    <source>
        <dbReference type="ARBA" id="ARBA00000085"/>
    </source>
</evidence>
<keyword evidence="12" id="KW-1185">Reference proteome</keyword>
<dbReference type="CDD" id="cd00082">
    <property type="entry name" value="HisKA"/>
    <property type="match status" value="1"/>
</dbReference>
<gene>
    <name evidence="11" type="ORF">EGH23_14485</name>
</gene>
<dbReference type="EC" id="2.7.13.3" evidence="2"/>
<dbReference type="PROSITE" id="PS50109">
    <property type="entry name" value="HIS_KIN"/>
    <property type="match status" value="1"/>
</dbReference>
<dbReference type="RefSeq" id="WP_220580688.1">
    <property type="nucleotide sequence ID" value="NZ_RKLT01000004.1"/>
</dbReference>